<dbReference type="Pfam" id="PF12796">
    <property type="entry name" value="Ank_2"/>
    <property type="match status" value="2"/>
</dbReference>
<keyword evidence="10" id="KW-0638">Presynaptic neurotoxin</keyword>
<evidence type="ECO:0000313" key="18">
    <source>
        <dbReference type="EMBL" id="UYV83117.1"/>
    </source>
</evidence>
<keyword evidence="10" id="KW-0528">Neurotoxin</keyword>
<keyword evidence="13" id="KW-0040">ANK repeat</keyword>
<evidence type="ECO:0000259" key="17">
    <source>
        <dbReference type="PROSITE" id="PS51195"/>
    </source>
</evidence>
<feature type="short sequence motif" description="Q motif" evidence="14">
    <location>
        <begin position="439"/>
        <end position="467"/>
    </location>
</feature>
<dbReference type="InterPro" id="IPR014001">
    <property type="entry name" value="Helicase_ATP-bd"/>
</dbReference>
<keyword evidence="6" id="KW-0547">Nucleotide-binding</keyword>
<dbReference type="InterPro" id="IPR036770">
    <property type="entry name" value="Ankyrin_rpt-contain_sf"/>
</dbReference>
<keyword evidence="19" id="KW-1185">Reference proteome</keyword>
<feature type="repeat" description="ANK" evidence="13">
    <location>
        <begin position="86"/>
        <end position="118"/>
    </location>
</feature>
<feature type="repeat" description="ANK" evidence="13">
    <location>
        <begin position="188"/>
        <end position="217"/>
    </location>
</feature>
<dbReference type="PROSITE" id="PS50297">
    <property type="entry name" value="ANK_REP_REGION"/>
    <property type="match status" value="5"/>
</dbReference>
<dbReference type="SUPFAM" id="SSF52540">
    <property type="entry name" value="P-loop containing nucleoside triphosphate hydrolases"/>
    <property type="match status" value="1"/>
</dbReference>
<sequence>MVRKYGNSKILSAYHDVKDDFGISLHLAANKGQTERVQTLLDAGARVNKIDRSGSTPLILAARKGYLPIVKLLLDKQADINVANYMQQTPLHCATLNEHLPVFKYLIKKGADVNPRGHFGYTPLHTVVSRGNLKFVRLLVEAGASISAHNAFKTTALHWAAQEGHLNIVKYLLEKGANPDSIDNMIGSPLHYSIVQSHDKISKFLIESGVDTHSKNINKETPLSMAVHLGAVNTAKIIIEQHVLEPDALKPFFVEKHTDLSRYWDKCKLELENMQQNWIASSRITYHRFLRESNVNKLAGYVSNAKTNLRKGLTKTKLLKKFANYARLFIIQLEKGRKRKILLFKYRALMRKNSTCNPPIPQYIKKCSSILGAYLQWPLGHQEFGNPLVISQPPYWLFTLMYFNVPLDVMQDQGWKANLKIPQPDKRKKTTDVTDTKGLDFEEFCLKRELLMGIFEKGWEKPSPIQEASIPMALLNRNILARAKNGTGKTGAFIIPILQRIDITKPTIQALIMMPTRELALQTGQICIELSKHLNIKVMVTTGGTNLKDDIMRIYENDGEFNMVCPPVHIIIATPGRILDLMEKNIAHMDNCNMLVLDEADKLLSQDFKGMLDKIISFLPSNRQILLFSATFPLTVEQFMASTWVAPLAVFLLMKKHLHNPYEINLMDELTLKGVTQYYAFVQEKQKVHCLNTLFSKLQINQSIIFCNSTQRVELLAKKITELGYSCYYIHARMSQQHRNRVFHDFRAGLCRNLVCSDLFTRGIDIQAVNVVINFDFPKMAETYLHRIGRSGRFGHLGIAINLITYDDRFSLHRIEQELGTEIKPIPKEATGTKNIFGRNGTAYSTLMRANSVKLIREWLFLIYQEIGLAKYQETVPADDGEHLSDDNGVAGSVAVGQRQVDGAADDADRLTVRSNPLLLRCRLYLVKRSVTSSFHGPLQFREQEKVTGGQIWGIRSLRGIISVLFLAKRSRTSNDV</sequence>
<dbReference type="InterPro" id="IPR001650">
    <property type="entry name" value="Helicase_C-like"/>
</dbReference>
<evidence type="ECO:0000256" key="1">
    <source>
        <dbReference type="ARBA" id="ARBA00004175"/>
    </source>
</evidence>
<dbReference type="EMBL" id="CP092884">
    <property type="protein sequence ID" value="UYV83117.1"/>
    <property type="molecule type" value="Genomic_DNA"/>
</dbReference>
<dbReference type="EC" id="3.6.4.13" evidence="3"/>
<evidence type="ECO:0000256" key="12">
    <source>
        <dbReference type="ARBA" id="ARBA00038316"/>
    </source>
</evidence>
<keyword evidence="11" id="KW-0472">Membrane</keyword>
<keyword evidence="10" id="KW-0800">Toxin</keyword>
<keyword evidence="7" id="KW-0378">Hydrolase</keyword>
<evidence type="ECO:0000256" key="10">
    <source>
        <dbReference type="ARBA" id="ARBA00023028"/>
    </source>
</evidence>
<dbReference type="CDD" id="cd17940">
    <property type="entry name" value="DEADc_DDX6"/>
    <property type="match status" value="1"/>
</dbReference>
<dbReference type="PROSITE" id="PS51195">
    <property type="entry name" value="Q_MOTIF"/>
    <property type="match status" value="1"/>
</dbReference>
<proteinExistence type="inferred from homology"/>
<evidence type="ECO:0000256" key="11">
    <source>
        <dbReference type="ARBA" id="ARBA00023298"/>
    </source>
</evidence>
<evidence type="ECO:0000256" key="14">
    <source>
        <dbReference type="PROSITE-ProRule" id="PRU00552"/>
    </source>
</evidence>
<dbReference type="PROSITE" id="PS50088">
    <property type="entry name" value="ANK_REPEAT"/>
    <property type="match status" value="6"/>
</dbReference>
<name>A0ABY6LSJ4_9ARAC</name>
<dbReference type="CDD" id="cd18787">
    <property type="entry name" value="SF2_C_DEAD"/>
    <property type="match status" value="1"/>
</dbReference>
<evidence type="ECO:0000256" key="13">
    <source>
        <dbReference type="PROSITE-ProRule" id="PRU00023"/>
    </source>
</evidence>
<evidence type="ECO:0000256" key="5">
    <source>
        <dbReference type="ARBA" id="ARBA00022537"/>
    </source>
</evidence>
<comment type="similarity">
    <text evidence="12">Belongs to the DEAD box helicase family. DDX6/DHH1 subfamily.</text>
</comment>
<dbReference type="Pfam" id="PF00270">
    <property type="entry name" value="DEAD"/>
    <property type="match status" value="1"/>
</dbReference>
<evidence type="ECO:0000256" key="3">
    <source>
        <dbReference type="ARBA" id="ARBA00012552"/>
    </source>
</evidence>
<feature type="repeat" description="ANK" evidence="13">
    <location>
        <begin position="152"/>
        <end position="184"/>
    </location>
</feature>
<evidence type="ECO:0000259" key="16">
    <source>
        <dbReference type="PROSITE" id="PS51194"/>
    </source>
</evidence>
<keyword evidence="4" id="KW-0268">Exocytosis</keyword>
<keyword evidence="11" id="KW-1053">Target membrane</keyword>
<dbReference type="InterPro" id="IPR014014">
    <property type="entry name" value="RNA_helicase_DEAD_Q_motif"/>
</dbReference>
<dbReference type="SMART" id="SM00248">
    <property type="entry name" value="ANK"/>
    <property type="match status" value="7"/>
</dbReference>
<evidence type="ECO:0000256" key="7">
    <source>
        <dbReference type="ARBA" id="ARBA00022801"/>
    </source>
</evidence>
<accession>A0ABY6LSJ4</accession>
<dbReference type="InterPro" id="IPR002110">
    <property type="entry name" value="Ankyrin_rpt"/>
</dbReference>
<organism evidence="18 19">
    <name type="scientific">Cordylochernes scorpioides</name>
    <dbReference type="NCBI Taxonomy" id="51811"/>
    <lineage>
        <taxon>Eukaryota</taxon>
        <taxon>Metazoa</taxon>
        <taxon>Ecdysozoa</taxon>
        <taxon>Arthropoda</taxon>
        <taxon>Chelicerata</taxon>
        <taxon>Arachnida</taxon>
        <taxon>Pseudoscorpiones</taxon>
        <taxon>Cheliferoidea</taxon>
        <taxon>Chernetidae</taxon>
        <taxon>Cordylochernes</taxon>
    </lineage>
</organism>
<feature type="repeat" description="ANK" evidence="13">
    <location>
        <begin position="119"/>
        <end position="151"/>
    </location>
</feature>
<feature type="repeat" description="ANK" evidence="13">
    <location>
        <begin position="53"/>
        <end position="85"/>
    </location>
</feature>
<dbReference type="InterPro" id="IPR027417">
    <property type="entry name" value="P-loop_NTPase"/>
</dbReference>
<dbReference type="PRINTS" id="PR01415">
    <property type="entry name" value="ANKYRIN"/>
</dbReference>
<dbReference type="Pfam" id="PF00271">
    <property type="entry name" value="Helicase_C"/>
    <property type="match status" value="1"/>
</dbReference>
<dbReference type="Gene3D" id="1.25.40.20">
    <property type="entry name" value="Ankyrin repeat-containing domain"/>
    <property type="match status" value="2"/>
</dbReference>
<evidence type="ECO:0000256" key="6">
    <source>
        <dbReference type="ARBA" id="ARBA00022741"/>
    </source>
</evidence>
<dbReference type="SMART" id="SM00490">
    <property type="entry name" value="HELICc"/>
    <property type="match status" value="1"/>
</dbReference>
<evidence type="ECO:0000259" key="15">
    <source>
        <dbReference type="PROSITE" id="PS51192"/>
    </source>
</evidence>
<evidence type="ECO:0000256" key="9">
    <source>
        <dbReference type="ARBA" id="ARBA00022840"/>
    </source>
</evidence>
<feature type="domain" description="Helicase ATP-binding" evidence="15">
    <location>
        <begin position="470"/>
        <end position="650"/>
    </location>
</feature>
<keyword evidence="9" id="KW-0067">ATP-binding</keyword>
<keyword evidence="8" id="KW-0347">Helicase</keyword>
<dbReference type="SUPFAM" id="SSF48403">
    <property type="entry name" value="Ankyrin repeat"/>
    <property type="match status" value="1"/>
</dbReference>
<dbReference type="InterPro" id="IPR000629">
    <property type="entry name" value="RNA-helicase_DEAD-box_CS"/>
</dbReference>
<gene>
    <name evidence="18" type="ORF">LAZ67_22002260</name>
</gene>
<evidence type="ECO:0000313" key="19">
    <source>
        <dbReference type="Proteomes" id="UP001235939"/>
    </source>
</evidence>
<evidence type="ECO:0000256" key="2">
    <source>
        <dbReference type="ARBA" id="ARBA00004496"/>
    </source>
</evidence>
<dbReference type="InterPro" id="IPR011545">
    <property type="entry name" value="DEAD/DEAH_box_helicase_dom"/>
</dbReference>
<feature type="domain" description="Helicase C-terminal" evidence="16">
    <location>
        <begin position="674"/>
        <end position="834"/>
    </location>
</feature>
<dbReference type="Proteomes" id="UP001235939">
    <property type="component" value="Chromosome 22"/>
</dbReference>
<reference evidence="18 19" key="1">
    <citation type="submission" date="2022-03" db="EMBL/GenBank/DDBJ databases">
        <title>A chromosomal length assembly of Cordylochernes scorpioides.</title>
        <authorList>
            <person name="Zeh D."/>
            <person name="Zeh J."/>
        </authorList>
    </citation>
    <scope>NUCLEOTIDE SEQUENCE [LARGE SCALE GENOMIC DNA]</scope>
    <source>
        <strain evidence="18">IN4F17</strain>
        <tissue evidence="18">Whole Body</tissue>
    </source>
</reference>
<feature type="repeat" description="ANK" evidence="13">
    <location>
        <begin position="20"/>
        <end position="52"/>
    </location>
</feature>
<protein>
    <recommendedName>
        <fullName evidence="3">RNA helicase</fullName>
        <ecNumber evidence="3">3.6.4.13</ecNumber>
    </recommendedName>
</protein>
<comment type="subcellular location">
    <subcellularLocation>
        <location evidence="2">Cytoplasm</location>
    </subcellularLocation>
    <subcellularLocation>
        <location evidence="1">Target cell membrane</location>
    </subcellularLocation>
</comment>
<dbReference type="PROSITE" id="PS51194">
    <property type="entry name" value="HELICASE_CTER"/>
    <property type="match status" value="1"/>
</dbReference>
<evidence type="ECO:0000256" key="4">
    <source>
        <dbReference type="ARBA" id="ARBA00022483"/>
    </source>
</evidence>
<dbReference type="PROSITE" id="PS00039">
    <property type="entry name" value="DEAD_ATP_HELICASE"/>
    <property type="match status" value="1"/>
</dbReference>
<dbReference type="PANTHER" id="PTHR47960">
    <property type="entry name" value="DEAD-BOX ATP-DEPENDENT RNA HELICASE 50"/>
    <property type="match status" value="1"/>
</dbReference>
<dbReference type="PROSITE" id="PS51192">
    <property type="entry name" value="HELICASE_ATP_BIND_1"/>
    <property type="match status" value="1"/>
</dbReference>
<keyword evidence="5" id="KW-1052">Target cell membrane</keyword>
<dbReference type="Gene3D" id="3.40.50.300">
    <property type="entry name" value="P-loop containing nucleotide triphosphate hydrolases"/>
    <property type="match status" value="2"/>
</dbReference>
<evidence type="ECO:0000256" key="8">
    <source>
        <dbReference type="ARBA" id="ARBA00022806"/>
    </source>
</evidence>
<dbReference type="SMART" id="SM00487">
    <property type="entry name" value="DEXDc"/>
    <property type="match status" value="1"/>
</dbReference>
<feature type="domain" description="DEAD-box RNA helicase Q" evidence="17">
    <location>
        <begin position="439"/>
        <end position="467"/>
    </location>
</feature>